<feature type="region of interest" description="Disordered" evidence="2">
    <location>
        <begin position="216"/>
        <end position="263"/>
    </location>
</feature>
<evidence type="ECO:0000313" key="3">
    <source>
        <dbReference type="EMBL" id="EEE66844.1"/>
    </source>
</evidence>
<gene>
    <name evidence="3" type="ORF">OsJ_23629</name>
</gene>
<feature type="compositionally biased region" description="Basic and acidic residues" evidence="2">
    <location>
        <begin position="319"/>
        <end position="330"/>
    </location>
</feature>
<dbReference type="PANTHER" id="PTHR31071:SF63">
    <property type="entry name" value="OS02G0506100 PROTEIN"/>
    <property type="match status" value="1"/>
</dbReference>
<accession>B9FWA7</accession>
<sequence length="330" mass="36598">MGPWEADLAIGDLLRMGHVSVSCELPVLPHRAARQRVQRLSPPPFRLHVQGDVPQLKEICSSLATSKELVKALVGIWGPDDGLNPSTASLLSALCAELDLARAHVRHLATEDRRHGDETARMRTQLVEEAREWRSQQREKAAAAVRVAAAELDGERRSRRRAERVNAKLGRALADAERELAASRRELERERRSRERLEKVCDELVRGGLACGVERRQGRRGGGEAGGPEGRRRSWRKRGRCRTSPTSSAGLPVRRHQGLPTRGAAHRHTILALTASVLPPPPPRRDCRPASVRAAMDCDDQLQRIANPNPSSLSDLSSDDFKPHMEEAEE</sequence>
<dbReference type="InterPro" id="IPR043424">
    <property type="entry name" value="BLT-like"/>
</dbReference>
<dbReference type="Proteomes" id="UP000007752">
    <property type="component" value="Chromosome 7"/>
</dbReference>
<reference evidence="3" key="2">
    <citation type="submission" date="2008-12" db="EMBL/GenBank/DDBJ databases">
        <title>Improved gene annotation of the rice (Oryza sativa) genomes.</title>
        <authorList>
            <person name="Wang J."/>
            <person name="Li R."/>
            <person name="Fan W."/>
            <person name="Huang Q."/>
            <person name="Zhang J."/>
            <person name="Zhou Y."/>
            <person name="Hu Y."/>
            <person name="Zi S."/>
            <person name="Li J."/>
            <person name="Ni P."/>
            <person name="Zheng H."/>
            <person name="Zhang Y."/>
            <person name="Zhao M."/>
            <person name="Hao Q."/>
            <person name="McDermott J."/>
            <person name="Samudrala R."/>
            <person name="Kristiansen K."/>
            <person name="Wong G.K.-S."/>
        </authorList>
    </citation>
    <scope>NUCLEOTIDE SEQUENCE</scope>
</reference>
<evidence type="ECO:0000256" key="1">
    <source>
        <dbReference type="SAM" id="Coils"/>
    </source>
</evidence>
<feature type="coiled-coil region" evidence="1">
    <location>
        <begin position="159"/>
        <end position="200"/>
    </location>
</feature>
<dbReference type="AlphaFoldDB" id="B9FWA7"/>
<name>B9FWA7_ORYSJ</name>
<keyword evidence="1" id="KW-0175">Coiled coil</keyword>
<evidence type="ECO:0000256" key="2">
    <source>
        <dbReference type="SAM" id="MobiDB-lite"/>
    </source>
</evidence>
<feature type="region of interest" description="Disordered" evidence="2">
    <location>
        <begin position="304"/>
        <end position="330"/>
    </location>
</feature>
<dbReference type="PANTHER" id="PTHR31071">
    <property type="entry name" value="GB|AAF24581.1"/>
    <property type="match status" value="1"/>
</dbReference>
<dbReference type="EMBL" id="CM000144">
    <property type="protein sequence ID" value="EEE66844.1"/>
    <property type="molecule type" value="Genomic_DNA"/>
</dbReference>
<reference evidence="3" key="1">
    <citation type="journal article" date="2005" name="PLoS Biol.">
        <title>The genomes of Oryza sativa: a history of duplications.</title>
        <authorList>
            <person name="Yu J."/>
            <person name="Wang J."/>
            <person name="Lin W."/>
            <person name="Li S."/>
            <person name="Li H."/>
            <person name="Zhou J."/>
            <person name="Ni P."/>
            <person name="Dong W."/>
            <person name="Hu S."/>
            <person name="Zeng C."/>
            <person name="Zhang J."/>
            <person name="Zhang Y."/>
            <person name="Li R."/>
            <person name="Xu Z."/>
            <person name="Li S."/>
            <person name="Li X."/>
            <person name="Zheng H."/>
            <person name="Cong L."/>
            <person name="Lin L."/>
            <person name="Yin J."/>
            <person name="Geng J."/>
            <person name="Li G."/>
            <person name="Shi J."/>
            <person name="Liu J."/>
            <person name="Lv H."/>
            <person name="Li J."/>
            <person name="Wang J."/>
            <person name="Deng Y."/>
            <person name="Ran L."/>
            <person name="Shi X."/>
            <person name="Wang X."/>
            <person name="Wu Q."/>
            <person name="Li C."/>
            <person name="Ren X."/>
            <person name="Wang J."/>
            <person name="Wang X."/>
            <person name="Li D."/>
            <person name="Liu D."/>
            <person name="Zhang X."/>
            <person name="Ji Z."/>
            <person name="Zhao W."/>
            <person name="Sun Y."/>
            <person name="Zhang Z."/>
            <person name="Bao J."/>
            <person name="Han Y."/>
            <person name="Dong L."/>
            <person name="Ji J."/>
            <person name="Chen P."/>
            <person name="Wu S."/>
            <person name="Liu J."/>
            <person name="Xiao Y."/>
            <person name="Bu D."/>
            <person name="Tan J."/>
            <person name="Yang L."/>
            <person name="Ye C."/>
            <person name="Zhang J."/>
            <person name="Xu J."/>
            <person name="Zhou Y."/>
            <person name="Yu Y."/>
            <person name="Zhang B."/>
            <person name="Zhuang S."/>
            <person name="Wei H."/>
            <person name="Liu B."/>
            <person name="Lei M."/>
            <person name="Yu H."/>
            <person name="Li Y."/>
            <person name="Xu H."/>
            <person name="Wei S."/>
            <person name="He X."/>
            <person name="Fang L."/>
            <person name="Zhang Z."/>
            <person name="Zhang Y."/>
            <person name="Huang X."/>
            <person name="Su Z."/>
            <person name="Tong W."/>
            <person name="Li J."/>
            <person name="Tong Z."/>
            <person name="Li S."/>
            <person name="Ye J."/>
            <person name="Wang L."/>
            <person name="Fang L."/>
            <person name="Lei T."/>
            <person name="Chen C."/>
            <person name="Chen H."/>
            <person name="Xu Z."/>
            <person name="Li H."/>
            <person name="Huang H."/>
            <person name="Zhang F."/>
            <person name="Xu H."/>
            <person name="Li N."/>
            <person name="Zhao C."/>
            <person name="Li S."/>
            <person name="Dong L."/>
            <person name="Huang Y."/>
            <person name="Li L."/>
            <person name="Xi Y."/>
            <person name="Qi Q."/>
            <person name="Li W."/>
            <person name="Zhang B."/>
            <person name="Hu W."/>
            <person name="Zhang Y."/>
            <person name="Tian X."/>
            <person name="Jiao Y."/>
            <person name="Liang X."/>
            <person name="Jin J."/>
            <person name="Gao L."/>
            <person name="Zheng W."/>
            <person name="Hao B."/>
            <person name="Liu S."/>
            <person name="Wang W."/>
            <person name="Yuan L."/>
            <person name="Cao M."/>
            <person name="McDermott J."/>
            <person name="Samudrala R."/>
            <person name="Wang J."/>
            <person name="Wong G.K."/>
            <person name="Yang H."/>
        </authorList>
    </citation>
    <scope>NUCLEOTIDE SEQUENCE [LARGE SCALE GENOMIC DNA]</scope>
</reference>
<proteinExistence type="predicted"/>
<organism evidence="3">
    <name type="scientific">Oryza sativa subsp. japonica</name>
    <name type="common">Rice</name>
    <dbReference type="NCBI Taxonomy" id="39947"/>
    <lineage>
        <taxon>Eukaryota</taxon>
        <taxon>Viridiplantae</taxon>
        <taxon>Streptophyta</taxon>
        <taxon>Embryophyta</taxon>
        <taxon>Tracheophyta</taxon>
        <taxon>Spermatophyta</taxon>
        <taxon>Magnoliopsida</taxon>
        <taxon>Liliopsida</taxon>
        <taxon>Poales</taxon>
        <taxon>Poaceae</taxon>
        <taxon>BOP clade</taxon>
        <taxon>Oryzoideae</taxon>
        <taxon>Oryzeae</taxon>
        <taxon>Oryzinae</taxon>
        <taxon>Oryza</taxon>
        <taxon>Oryza sativa</taxon>
    </lineage>
</organism>
<protein>
    <submittedName>
        <fullName evidence="3">Uncharacterized protein</fullName>
    </submittedName>
</protein>